<evidence type="ECO:0000313" key="10">
    <source>
        <dbReference type="Proteomes" id="UP001242811"/>
    </source>
</evidence>
<dbReference type="PANTHER" id="PTHR43124:SF8">
    <property type="entry name" value="INNER MEMBRANE TRANSPORT PROTEIN YDHP"/>
    <property type="match status" value="1"/>
</dbReference>
<dbReference type="Gene3D" id="1.20.1250.20">
    <property type="entry name" value="MFS general substrate transporter like domains"/>
    <property type="match status" value="1"/>
</dbReference>
<accession>A0ABU0L7V5</accession>
<evidence type="ECO:0000259" key="8">
    <source>
        <dbReference type="PROSITE" id="PS50850"/>
    </source>
</evidence>
<sequence>MSQSSVQSAPMQKETLKSGNWALLALAISAFGIGTTEFAPVGLLASIAGDMKIGLTLAGLLISDYAIEVAVGAPILTALINRMSRKSLLMWLMVIFIIGNGIAALSTSFELLLIARFVTAFSHGVFFSIASTIAVQLQAC</sequence>
<keyword evidence="10" id="KW-1185">Reference proteome</keyword>
<organism evidence="9 10">
    <name type="scientific">Paenibacillus brasilensis</name>
    <dbReference type="NCBI Taxonomy" id="128574"/>
    <lineage>
        <taxon>Bacteria</taxon>
        <taxon>Bacillati</taxon>
        <taxon>Bacillota</taxon>
        <taxon>Bacilli</taxon>
        <taxon>Bacillales</taxon>
        <taxon>Paenibacillaceae</taxon>
        <taxon>Paenibacillus</taxon>
    </lineage>
</organism>
<feature type="domain" description="Major facilitator superfamily (MFS) profile" evidence="8">
    <location>
        <begin position="22"/>
        <end position="140"/>
    </location>
</feature>
<protein>
    <submittedName>
        <fullName evidence="9">MFS family arabinose efflux permease</fullName>
    </submittedName>
</protein>
<dbReference type="SUPFAM" id="SSF103473">
    <property type="entry name" value="MFS general substrate transporter"/>
    <property type="match status" value="1"/>
</dbReference>
<name>A0ABU0L7V5_9BACL</name>
<evidence type="ECO:0000313" key="9">
    <source>
        <dbReference type="EMBL" id="MDQ0497334.1"/>
    </source>
</evidence>
<comment type="caution">
    <text evidence="9">The sequence shown here is derived from an EMBL/GenBank/DDBJ whole genome shotgun (WGS) entry which is preliminary data.</text>
</comment>
<dbReference type="InterPro" id="IPR011701">
    <property type="entry name" value="MFS"/>
</dbReference>
<keyword evidence="5 7" id="KW-1133">Transmembrane helix</keyword>
<keyword evidence="4 7" id="KW-0812">Transmembrane</keyword>
<evidence type="ECO:0000256" key="7">
    <source>
        <dbReference type="SAM" id="Phobius"/>
    </source>
</evidence>
<feature type="transmembrane region" description="Helical" evidence="7">
    <location>
        <begin position="113"/>
        <end position="135"/>
    </location>
</feature>
<dbReference type="Proteomes" id="UP001242811">
    <property type="component" value="Unassembled WGS sequence"/>
</dbReference>
<evidence type="ECO:0000256" key="3">
    <source>
        <dbReference type="ARBA" id="ARBA00022475"/>
    </source>
</evidence>
<dbReference type="PROSITE" id="PS50850">
    <property type="entry name" value="MFS"/>
    <property type="match status" value="1"/>
</dbReference>
<proteinExistence type="predicted"/>
<evidence type="ECO:0000256" key="4">
    <source>
        <dbReference type="ARBA" id="ARBA00022692"/>
    </source>
</evidence>
<dbReference type="InterPro" id="IPR020846">
    <property type="entry name" value="MFS_dom"/>
</dbReference>
<dbReference type="InterPro" id="IPR050189">
    <property type="entry name" value="MFS_Efflux_Transporters"/>
</dbReference>
<feature type="transmembrane region" description="Helical" evidence="7">
    <location>
        <begin position="88"/>
        <end position="107"/>
    </location>
</feature>
<dbReference type="Pfam" id="PF07690">
    <property type="entry name" value="MFS_1"/>
    <property type="match status" value="1"/>
</dbReference>
<evidence type="ECO:0000256" key="5">
    <source>
        <dbReference type="ARBA" id="ARBA00022989"/>
    </source>
</evidence>
<comment type="subcellular location">
    <subcellularLocation>
        <location evidence="1">Cell membrane</location>
        <topology evidence="1">Multi-pass membrane protein</topology>
    </subcellularLocation>
</comment>
<evidence type="ECO:0000256" key="6">
    <source>
        <dbReference type="ARBA" id="ARBA00023136"/>
    </source>
</evidence>
<dbReference type="InterPro" id="IPR036259">
    <property type="entry name" value="MFS_trans_sf"/>
</dbReference>
<keyword evidence="3" id="KW-1003">Cell membrane</keyword>
<reference evidence="9 10" key="1">
    <citation type="submission" date="2023-07" db="EMBL/GenBank/DDBJ databases">
        <title>Genomic Encyclopedia of Type Strains, Phase IV (KMG-IV): sequencing the most valuable type-strain genomes for metagenomic binning, comparative biology and taxonomic classification.</title>
        <authorList>
            <person name="Goeker M."/>
        </authorList>
    </citation>
    <scope>NUCLEOTIDE SEQUENCE [LARGE SCALE GENOMIC DNA]</scope>
    <source>
        <strain evidence="9 10">DSM 14914</strain>
    </source>
</reference>
<evidence type="ECO:0000256" key="1">
    <source>
        <dbReference type="ARBA" id="ARBA00004651"/>
    </source>
</evidence>
<feature type="transmembrane region" description="Helical" evidence="7">
    <location>
        <begin position="53"/>
        <end position="76"/>
    </location>
</feature>
<evidence type="ECO:0000256" key="2">
    <source>
        <dbReference type="ARBA" id="ARBA00022448"/>
    </source>
</evidence>
<dbReference type="PANTHER" id="PTHR43124">
    <property type="entry name" value="PURINE EFFLUX PUMP PBUE"/>
    <property type="match status" value="1"/>
</dbReference>
<keyword evidence="2" id="KW-0813">Transport</keyword>
<feature type="transmembrane region" description="Helical" evidence="7">
    <location>
        <begin position="21"/>
        <end position="47"/>
    </location>
</feature>
<dbReference type="EMBL" id="JAUSWA010000071">
    <property type="protein sequence ID" value="MDQ0497334.1"/>
    <property type="molecule type" value="Genomic_DNA"/>
</dbReference>
<gene>
    <name evidence="9" type="ORF">QOZ95_005575</name>
</gene>
<keyword evidence="6 7" id="KW-0472">Membrane</keyword>